<accession>A0A1F8CJE4</accession>
<evidence type="ECO:0000259" key="1">
    <source>
        <dbReference type="PROSITE" id="PS50157"/>
    </source>
</evidence>
<dbReference type="AlphaFoldDB" id="A0A1F8CJE4"/>
<dbReference type="PROSITE" id="PS50157">
    <property type="entry name" value="ZINC_FINGER_C2H2_2"/>
    <property type="match status" value="1"/>
</dbReference>
<evidence type="ECO:0000313" key="3">
    <source>
        <dbReference type="Proteomes" id="UP000177855"/>
    </source>
</evidence>
<protein>
    <recommendedName>
        <fullName evidence="1">C2H2-type domain-containing protein</fullName>
    </recommendedName>
</protein>
<reference evidence="2 3" key="1">
    <citation type="journal article" date="2016" name="Nat. Commun.">
        <title>Thousands of microbial genomes shed light on interconnected biogeochemical processes in an aquifer system.</title>
        <authorList>
            <person name="Anantharaman K."/>
            <person name="Brown C.T."/>
            <person name="Hug L.A."/>
            <person name="Sharon I."/>
            <person name="Castelle C.J."/>
            <person name="Probst A.J."/>
            <person name="Thomas B.C."/>
            <person name="Singh A."/>
            <person name="Wilkins M.J."/>
            <person name="Karaoz U."/>
            <person name="Brodie E.L."/>
            <person name="Williams K.H."/>
            <person name="Hubbard S.S."/>
            <person name="Banfield J.F."/>
        </authorList>
    </citation>
    <scope>NUCLEOTIDE SEQUENCE [LARGE SCALE GENOMIC DNA]</scope>
</reference>
<dbReference type="EMBL" id="MGHS01000030">
    <property type="protein sequence ID" value="OGM76382.1"/>
    <property type="molecule type" value="Genomic_DNA"/>
</dbReference>
<name>A0A1F8CJE4_9BACT</name>
<comment type="caution">
    <text evidence="2">The sequence shown here is derived from an EMBL/GenBank/DDBJ whole genome shotgun (WGS) entry which is preliminary data.</text>
</comment>
<feature type="domain" description="C2H2-type" evidence="1">
    <location>
        <begin position="4"/>
        <end position="31"/>
    </location>
</feature>
<dbReference type="Proteomes" id="UP000177855">
    <property type="component" value="Unassembled WGS sequence"/>
</dbReference>
<evidence type="ECO:0000313" key="2">
    <source>
        <dbReference type="EMBL" id="OGM76382.1"/>
    </source>
</evidence>
<dbReference type="InterPro" id="IPR013087">
    <property type="entry name" value="Znf_C2H2_type"/>
</dbReference>
<dbReference type="STRING" id="1802532.A2210_01070"/>
<gene>
    <name evidence="2" type="ORF">A2210_01070</name>
</gene>
<proteinExistence type="predicted"/>
<sequence length="84" mass="9191">MLKHLCGQCSKTFRSLSAYLTHHCLATGYSPKHAPLQVVITDLKKTPPFQGGEDVIAKKKTDKLSENDILAAVTAARKAKQRNA</sequence>
<organism evidence="2 3">
    <name type="scientific">Candidatus Woesebacteria bacterium RIFOXYA1_FULL_40_18</name>
    <dbReference type="NCBI Taxonomy" id="1802532"/>
    <lineage>
        <taxon>Bacteria</taxon>
        <taxon>Candidatus Woeseibacteriota</taxon>
    </lineage>
</organism>